<evidence type="ECO:0000313" key="4">
    <source>
        <dbReference type="Proteomes" id="UP000256964"/>
    </source>
</evidence>
<dbReference type="AlphaFoldDB" id="A0A371D9U9"/>
<dbReference type="Pfam" id="PF17667">
    <property type="entry name" value="Pkinase_fungal"/>
    <property type="match status" value="1"/>
</dbReference>
<reference evidence="3 4" key="1">
    <citation type="journal article" date="2018" name="Biotechnol. Biofuels">
        <title>Integrative visual omics of the white-rot fungus Polyporus brumalis exposes the biotechnological potential of its oxidative enzymes for delignifying raw plant biomass.</title>
        <authorList>
            <person name="Miyauchi S."/>
            <person name="Rancon A."/>
            <person name="Drula E."/>
            <person name="Hage H."/>
            <person name="Chaduli D."/>
            <person name="Favel A."/>
            <person name="Grisel S."/>
            <person name="Henrissat B."/>
            <person name="Herpoel-Gimbert I."/>
            <person name="Ruiz-Duenas F.J."/>
            <person name="Chevret D."/>
            <person name="Hainaut M."/>
            <person name="Lin J."/>
            <person name="Wang M."/>
            <person name="Pangilinan J."/>
            <person name="Lipzen A."/>
            <person name="Lesage-Meessen L."/>
            <person name="Navarro D."/>
            <person name="Riley R."/>
            <person name="Grigoriev I.V."/>
            <person name="Zhou S."/>
            <person name="Raouche S."/>
            <person name="Rosso M.N."/>
        </authorList>
    </citation>
    <scope>NUCLEOTIDE SEQUENCE [LARGE SCALE GENOMIC DNA]</scope>
    <source>
        <strain evidence="3 4">BRFM 1820</strain>
    </source>
</reference>
<gene>
    <name evidence="3" type="ORF">OH76DRAFT_1403878</name>
</gene>
<dbReference type="OrthoDB" id="2803809at2759"/>
<dbReference type="EMBL" id="KZ857406">
    <property type="protein sequence ID" value="RDX49303.1"/>
    <property type="molecule type" value="Genomic_DNA"/>
</dbReference>
<dbReference type="PANTHER" id="PTHR38248">
    <property type="entry name" value="FUNK1 6"/>
    <property type="match status" value="1"/>
</dbReference>
<organism evidence="3 4">
    <name type="scientific">Lentinus brumalis</name>
    <dbReference type="NCBI Taxonomy" id="2498619"/>
    <lineage>
        <taxon>Eukaryota</taxon>
        <taxon>Fungi</taxon>
        <taxon>Dikarya</taxon>
        <taxon>Basidiomycota</taxon>
        <taxon>Agaricomycotina</taxon>
        <taxon>Agaricomycetes</taxon>
        <taxon>Polyporales</taxon>
        <taxon>Polyporaceae</taxon>
        <taxon>Lentinus</taxon>
    </lineage>
</organism>
<dbReference type="PANTHER" id="PTHR38248:SF2">
    <property type="entry name" value="FUNK1 11"/>
    <property type="match status" value="1"/>
</dbReference>
<keyword evidence="4" id="KW-1185">Reference proteome</keyword>
<dbReference type="InterPro" id="IPR011009">
    <property type="entry name" value="Kinase-like_dom_sf"/>
</dbReference>
<evidence type="ECO:0000259" key="2">
    <source>
        <dbReference type="Pfam" id="PF17667"/>
    </source>
</evidence>
<dbReference type="InterPro" id="IPR040976">
    <property type="entry name" value="Pkinase_fungal"/>
</dbReference>
<accession>A0A371D9U9</accession>
<proteinExistence type="predicted"/>
<dbReference type="STRING" id="139420.A0A371D9U9"/>
<evidence type="ECO:0000313" key="3">
    <source>
        <dbReference type="EMBL" id="RDX49303.1"/>
    </source>
</evidence>
<sequence>MNRRVSIVDYRSFMKRYGWGSKRPADPFTCHKLVEGRADLGSENAYKSLLKTIRATWLGSTDCPFEVTGVPVVDDPELSDGDQEQMDFAIYPKSASFPGRCSEIDWLSVELLIAVALNLSEPDDPFGDDTTPNFQTTSDGGKAILDRIICQSIFILANQHRTHHFSIVLLGSIARIARWDPAGVVVTERFNYKDEPDLLGEFFACICSMSSAQRGHDSSAARVTPGSADYELMKKRANTPIVQDGHDIGEHARLLFQQTLPESPWYRLEVECEQNQRHFLVGAPHYVSYGSSHGTRGYVAIDCSDSEGPFVYLKDAWRVDRVGIEREGDVLQYLNDEQVDGVPTLVCHSDVKGPSQVSDSQEVWKIRHPQTGHCIMEKHCHYRLVVKEVGLSMSQFQNAQELIYLFSTCIAAHHDAYKKGVIHSNISAGNVLIMIKEEIVDGRLVQKRAGLLTDWSMSKRLCALLNAPRQWGRTGTWQFMSAFLLNSPFAGTSIPDEMEAFFHVLLFYVIRFLPHNCRNVGQFVHNYFDDFQSGIAWGQYYCGVTKQAAVNGGNIHLPGGADLKIYCPSQVPIVTHSEASPEADRHPISLVLNALLRLFEARYTLLDKRECPVGRVSTSASSAVPSKIKAYFARFKHLRQKPVKEELTSEEWDSLREKALDLEDHGRVIALMGLFVVDSKFQWPEEDKLADQLRPDPDIHSKQDHLAGRNT</sequence>
<dbReference type="Proteomes" id="UP000256964">
    <property type="component" value="Unassembled WGS sequence"/>
</dbReference>
<name>A0A371D9U9_9APHY</name>
<protein>
    <recommendedName>
        <fullName evidence="2">Fungal-type protein kinase domain-containing protein</fullName>
    </recommendedName>
</protein>
<dbReference type="SUPFAM" id="SSF56112">
    <property type="entry name" value="Protein kinase-like (PK-like)"/>
    <property type="match status" value="1"/>
</dbReference>
<feature type="domain" description="Fungal-type protein kinase" evidence="2">
    <location>
        <begin position="156"/>
        <end position="508"/>
    </location>
</feature>
<evidence type="ECO:0000256" key="1">
    <source>
        <dbReference type="SAM" id="MobiDB-lite"/>
    </source>
</evidence>
<feature type="region of interest" description="Disordered" evidence="1">
    <location>
        <begin position="692"/>
        <end position="711"/>
    </location>
</feature>